<evidence type="ECO:0000256" key="2">
    <source>
        <dbReference type="SAM" id="MobiDB-lite"/>
    </source>
</evidence>
<keyword evidence="1" id="KW-0694">RNA-binding</keyword>
<protein>
    <recommendedName>
        <fullName evidence="3">RRM domain-containing protein</fullName>
    </recommendedName>
</protein>
<evidence type="ECO:0000256" key="1">
    <source>
        <dbReference type="PROSITE-ProRule" id="PRU00176"/>
    </source>
</evidence>
<accession>A0A6A2YAL7</accession>
<dbReference type="PANTHER" id="PTHR34427">
    <property type="entry name" value="DUF4283 DOMAIN PROTEIN"/>
    <property type="match status" value="1"/>
</dbReference>
<feature type="region of interest" description="Disordered" evidence="2">
    <location>
        <begin position="352"/>
        <end position="372"/>
    </location>
</feature>
<dbReference type="PROSITE" id="PS50102">
    <property type="entry name" value="RRM"/>
    <property type="match status" value="1"/>
</dbReference>
<gene>
    <name evidence="4" type="ORF">F3Y22_tig00112383pilonHSYRG00562</name>
</gene>
<feature type="compositionally biased region" description="Basic residues" evidence="2">
    <location>
        <begin position="353"/>
        <end position="365"/>
    </location>
</feature>
<dbReference type="InterPro" id="IPR000504">
    <property type="entry name" value="RRM_dom"/>
</dbReference>
<sequence length="372" mass="42966">MFHSVTQTGSSHDRLHGDVVSSFIARKYDRAGKRFGFFSFSNRNDADRAAFRLNGLWILGYRLTVKEARYRDKSQSRKLYSPSDSKVVSSVEQEKNNISGASTEEKVMRSSKIVQGEAYENDEVFLDIQHWIESYRPSQRVTWIKLFGVPLHCWNHITFKRIIEQWGEFLAMRENALQDMGCDEVRVLIATDRKKSIDDVLDLELGRDLFKGEDVGERNTGEEAIMGLRTNDDGSGNVQKRINDEIENVEGVEVTARRVMEDIMCMGLKITSAKNINKMEEDQVDGMLADQIKGKPKIGKEWEEMDQRLNDPKYLSEDFISNKSRQNTRAKVGKNKRYVSLQCIQDSFANIPRKSRNRRAKKNKKKIECEED</sequence>
<dbReference type="PANTHER" id="PTHR34427:SF5">
    <property type="entry name" value="DUF4283 DOMAIN-CONTAINING PROTEIN"/>
    <property type="match status" value="1"/>
</dbReference>
<proteinExistence type="predicted"/>
<reference evidence="4" key="1">
    <citation type="submission" date="2019-09" db="EMBL/GenBank/DDBJ databases">
        <title>Draft genome information of white flower Hibiscus syriacus.</title>
        <authorList>
            <person name="Kim Y.-M."/>
        </authorList>
    </citation>
    <scope>NUCLEOTIDE SEQUENCE [LARGE SCALE GENOMIC DNA]</scope>
    <source>
        <strain evidence="4">YM2019G1</strain>
    </source>
</reference>
<dbReference type="InterPro" id="IPR012677">
    <property type="entry name" value="Nucleotide-bd_a/b_plait_sf"/>
</dbReference>
<evidence type="ECO:0000259" key="3">
    <source>
        <dbReference type="PROSITE" id="PS50102"/>
    </source>
</evidence>
<comment type="caution">
    <text evidence="4">The sequence shown here is derived from an EMBL/GenBank/DDBJ whole genome shotgun (WGS) entry which is preliminary data.</text>
</comment>
<evidence type="ECO:0000313" key="5">
    <source>
        <dbReference type="Proteomes" id="UP000436088"/>
    </source>
</evidence>
<dbReference type="CDD" id="cd00590">
    <property type="entry name" value="RRM_SF"/>
    <property type="match status" value="1"/>
</dbReference>
<dbReference type="AlphaFoldDB" id="A0A6A2YAL7"/>
<dbReference type="Gene3D" id="3.30.70.330">
    <property type="match status" value="1"/>
</dbReference>
<evidence type="ECO:0000313" key="4">
    <source>
        <dbReference type="EMBL" id="KAE8667744.1"/>
    </source>
</evidence>
<name>A0A6A2YAL7_HIBSY</name>
<dbReference type="InterPro" id="IPR035979">
    <property type="entry name" value="RBD_domain_sf"/>
</dbReference>
<feature type="domain" description="RRM" evidence="3">
    <location>
        <begin position="1"/>
        <end position="70"/>
    </location>
</feature>
<organism evidence="4 5">
    <name type="scientific">Hibiscus syriacus</name>
    <name type="common">Rose of Sharon</name>
    <dbReference type="NCBI Taxonomy" id="106335"/>
    <lineage>
        <taxon>Eukaryota</taxon>
        <taxon>Viridiplantae</taxon>
        <taxon>Streptophyta</taxon>
        <taxon>Embryophyta</taxon>
        <taxon>Tracheophyta</taxon>
        <taxon>Spermatophyta</taxon>
        <taxon>Magnoliopsida</taxon>
        <taxon>eudicotyledons</taxon>
        <taxon>Gunneridae</taxon>
        <taxon>Pentapetalae</taxon>
        <taxon>rosids</taxon>
        <taxon>malvids</taxon>
        <taxon>Malvales</taxon>
        <taxon>Malvaceae</taxon>
        <taxon>Malvoideae</taxon>
        <taxon>Hibiscus</taxon>
    </lineage>
</organism>
<dbReference type="GO" id="GO:0003723">
    <property type="term" value="F:RNA binding"/>
    <property type="evidence" value="ECO:0007669"/>
    <property type="project" value="UniProtKB-UniRule"/>
</dbReference>
<keyword evidence="5" id="KW-1185">Reference proteome</keyword>
<dbReference type="EMBL" id="VEPZ02001568">
    <property type="protein sequence ID" value="KAE8667744.1"/>
    <property type="molecule type" value="Genomic_DNA"/>
</dbReference>
<dbReference type="SUPFAM" id="SSF54928">
    <property type="entry name" value="RNA-binding domain, RBD"/>
    <property type="match status" value="1"/>
</dbReference>
<dbReference type="Proteomes" id="UP000436088">
    <property type="component" value="Unassembled WGS sequence"/>
</dbReference>